<evidence type="ECO:0000313" key="3">
    <source>
        <dbReference type="Proteomes" id="UP000217790"/>
    </source>
</evidence>
<accession>A0A2H3CIN6</accession>
<dbReference type="AlphaFoldDB" id="A0A2H3CIN6"/>
<gene>
    <name evidence="2" type="ORF">ARMGADRAFT_1093512</name>
</gene>
<dbReference type="InParanoid" id="A0A2H3CIN6"/>
<dbReference type="EMBL" id="KZ293845">
    <property type="protein sequence ID" value="PBK79052.1"/>
    <property type="molecule type" value="Genomic_DNA"/>
</dbReference>
<keyword evidence="3" id="KW-1185">Reference proteome</keyword>
<name>A0A2H3CIN6_ARMGA</name>
<feature type="region of interest" description="Disordered" evidence="1">
    <location>
        <begin position="204"/>
        <end position="223"/>
    </location>
</feature>
<proteinExistence type="predicted"/>
<protein>
    <submittedName>
        <fullName evidence="2">Uncharacterized protein</fullName>
    </submittedName>
</protein>
<evidence type="ECO:0000256" key="1">
    <source>
        <dbReference type="SAM" id="MobiDB-lite"/>
    </source>
</evidence>
<feature type="compositionally biased region" description="Basic residues" evidence="1">
    <location>
        <begin position="211"/>
        <end position="223"/>
    </location>
</feature>
<evidence type="ECO:0000313" key="2">
    <source>
        <dbReference type="EMBL" id="PBK79052.1"/>
    </source>
</evidence>
<dbReference type="Proteomes" id="UP000217790">
    <property type="component" value="Unassembled WGS sequence"/>
</dbReference>
<organism evidence="2 3">
    <name type="scientific">Armillaria gallica</name>
    <name type="common">Bulbous honey fungus</name>
    <name type="synonym">Armillaria bulbosa</name>
    <dbReference type="NCBI Taxonomy" id="47427"/>
    <lineage>
        <taxon>Eukaryota</taxon>
        <taxon>Fungi</taxon>
        <taxon>Dikarya</taxon>
        <taxon>Basidiomycota</taxon>
        <taxon>Agaricomycotina</taxon>
        <taxon>Agaricomycetes</taxon>
        <taxon>Agaricomycetidae</taxon>
        <taxon>Agaricales</taxon>
        <taxon>Marasmiineae</taxon>
        <taxon>Physalacriaceae</taxon>
        <taxon>Armillaria</taxon>
    </lineage>
</organism>
<reference evidence="3" key="1">
    <citation type="journal article" date="2017" name="Nat. Ecol. Evol.">
        <title>Genome expansion and lineage-specific genetic innovations in the forest pathogenic fungi Armillaria.</title>
        <authorList>
            <person name="Sipos G."/>
            <person name="Prasanna A.N."/>
            <person name="Walter M.C."/>
            <person name="O'Connor E."/>
            <person name="Balint B."/>
            <person name="Krizsan K."/>
            <person name="Kiss B."/>
            <person name="Hess J."/>
            <person name="Varga T."/>
            <person name="Slot J."/>
            <person name="Riley R."/>
            <person name="Boka B."/>
            <person name="Rigling D."/>
            <person name="Barry K."/>
            <person name="Lee J."/>
            <person name="Mihaltcheva S."/>
            <person name="LaButti K."/>
            <person name="Lipzen A."/>
            <person name="Waldron R."/>
            <person name="Moloney N.M."/>
            <person name="Sperisen C."/>
            <person name="Kredics L."/>
            <person name="Vagvoelgyi C."/>
            <person name="Patrignani A."/>
            <person name="Fitzpatrick D."/>
            <person name="Nagy I."/>
            <person name="Doyle S."/>
            <person name="Anderson J.B."/>
            <person name="Grigoriev I.V."/>
            <person name="Gueldener U."/>
            <person name="Muensterkoetter M."/>
            <person name="Nagy L.G."/>
        </authorList>
    </citation>
    <scope>NUCLEOTIDE SEQUENCE [LARGE SCALE GENOMIC DNA]</scope>
    <source>
        <strain evidence="3">Ar21-2</strain>
    </source>
</reference>
<sequence length="223" mass="25075">MHIFKKIKRAIGTWLLETDSDTKDTDQKEGHFAAPSPAYTQPMTVPNFDQMVPIYGRQTGAVIEYVGNDTTRPMISSSEEASRLRINPPTPVLPLSEKMAAPSVSKTHLQAFGCRISRKSSPYYLYRPWLIHKESDIPLYNHRRQTFPTTSPRWPDIDLSDPAPLAAYVTLETQPAPEARRGIHDGVVFTALSHILVAGRADNQASLQRMSHSKTSSKQRSYK</sequence>